<keyword evidence="4" id="KW-0540">Nuclease</keyword>
<feature type="domain" description="DDE Tnp4" evidence="8">
    <location>
        <begin position="294"/>
        <end position="381"/>
    </location>
</feature>
<keyword evidence="5" id="KW-0479">Metal-binding</keyword>
<keyword evidence="10" id="KW-1185">Reference proteome</keyword>
<keyword evidence="7" id="KW-0539">Nucleus</keyword>
<evidence type="ECO:0000256" key="4">
    <source>
        <dbReference type="ARBA" id="ARBA00022722"/>
    </source>
</evidence>
<evidence type="ECO:0000313" key="10">
    <source>
        <dbReference type="Proteomes" id="UP001346869"/>
    </source>
</evidence>
<evidence type="ECO:0000256" key="5">
    <source>
        <dbReference type="ARBA" id="ARBA00022723"/>
    </source>
</evidence>
<sequence>MDAADVFLPVIAWCRARQLQDSQTEARRKERRLQLLAARRLRLKKLHETWALREKVYKQSKLRRLCAHDTWIKGITHQFLRDRMRQSPKVWFHPRTSDWWENKASTFTDHQWLQHFRVSRETFSYLCTTLKPQLKRQDTNYRLCIPLQKRVALTLYKLAHACDYKTVADLFAVGVASVCRCVHEFCTAIIEVLKPQLVLTPNKSQLQEMEDFFFHTYGIPVCIGVLNSMYIPVIRPPHLQSEQPNRESYLAILLQAVVDGKGLFWDLSMSCPTWVNEFSGELLVCEDFSIRMHDICRTDSNRFILGDVGYPSQHWLLKPYTNTSWLTAEPEMLNTQISAARSVAQDAFERLKGRWRCLNRRNDCNVEIVKDMVETCCVLHNLCEKNNNMFLLDWIGQEPLQTDNEIPQIKIETESLDDFQ</sequence>
<name>A0AAN7XRW5_ELEMC</name>
<dbReference type="EMBL" id="JAUZQC010000007">
    <property type="protein sequence ID" value="KAK5868906.1"/>
    <property type="molecule type" value="Genomic_DNA"/>
</dbReference>
<dbReference type="GO" id="GO:0046872">
    <property type="term" value="F:metal ion binding"/>
    <property type="evidence" value="ECO:0007669"/>
    <property type="project" value="UniProtKB-KW"/>
</dbReference>
<organism evidence="9 10">
    <name type="scientific">Eleginops maclovinus</name>
    <name type="common">Patagonian blennie</name>
    <name type="synonym">Eleginus maclovinus</name>
    <dbReference type="NCBI Taxonomy" id="56733"/>
    <lineage>
        <taxon>Eukaryota</taxon>
        <taxon>Metazoa</taxon>
        <taxon>Chordata</taxon>
        <taxon>Craniata</taxon>
        <taxon>Vertebrata</taxon>
        <taxon>Euteleostomi</taxon>
        <taxon>Actinopterygii</taxon>
        <taxon>Neopterygii</taxon>
        <taxon>Teleostei</taxon>
        <taxon>Neoteleostei</taxon>
        <taxon>Acanthomorphata</taxon>
        <taxon>Eupercaria</taxon>
        <taxon>Perciformes</taxon>
        <taxon>Notothenioidei</taxon>
        <taxon>Eleginopidae</taxon>
        <taxon>Eleginops</taxon>
    </lineage>
</organism>
<evidence type="ECO:0000256" key="7">
    <source>
        <dbReference type="ARBA" id="ARBA00023242"/>
    </source>
</evidence>
<dbReference type="AlphaFoldDB" id="A0AAN7XRW5"/>
<proteinExistence type="inferred from homology"/>
<reference evidence="9 10" key="1">
    <citation type="journal article" date="2023" name="Genes (Basel)">
        <title>Chromosome-Level Genome Assembly and Circadian Gene Repertoire of the Patagonia Blennie Eleginops maclovinus-The Closest Ancestral Proxy of Antarctic Cryonotothenioids.</title>
        <authorList>
            <person name="Cheng C.C."/>
            <person name="Rivera-Colon A.G."/>
            <person name="Minhas B.F."/>
            <person name="Wilson L."/>
            <person name="Rayamajhi N."/>
            <person name="Vargas-Chacoff L."/>
            <person name="Catchen J.M."/>
        </authorList>
    </citation>
    <scope>NUCLEOTIDE SEQUENCE [LARGE SCALE GENOMIC DNA]</scope>
    <source>
        <strain evidence="9">JMC-PN-2008</strain>
    </source>
</reference>
<evidence type="ECO:0000256" key="2">
    <source>
        <dbReference type="ARBA" id="ARBA00004123"/>
    </source>
</evidence>
<accession>A0AAN7XRW5</accession>
<evidence type="ECO:0000256" key="1">
    <source>
        <dbReference type="ARBA" id="ARBA00001968"/>
    </source>
</evidence>
<keyword evidence="6" id="KW-0378">Hydrolase</keyword>
<dbReference type="GO" id="GO:0004518">
    <property type="term" value="F:nuclease activity"/>
    <property type="evidence" value="ECO:0007669"/>
    <property type="project" value="UniProtKB-KW"/>
</dbReference>
<evidence type="ECO:0000256" key="3">
    <source>
        <dbReference type="ARBA" id="ARBA00006958"/>
    </source>
</evidence>
<evidence type="ECO:0000313" key="9">
    <source>
        <dbReference type="EMBL" id="KAK5868906.1"/>
    </source>
</evidence>
<gene>
    <name evidence="9" type="ORF">PBY51_009881</name>
</gene>
<comment type="cofactor">
    <cofactor evidence="1">
        <name>a divalent metal cation</name>
        <dbReference type="ChEBI" id="CHEBI:60240"/>
    </cofactor>
</comment>
<comment type="subcellular location">
    <subcellularLocation>
        <location evidence="2">Nucleus</location>
    </subcellularLocation>
</comment>
<comment type="caution">
    <text evidence="9">The sequence shown here is derived from an EMBL/GenBank/DDBJ whole genome shotgun (WGS) entry which is preliminary data.</text>
</comment>
<evidence type="ECO:0000259" key="8">
    <source>
        <dbReference type="Pfam" id="PF13359"/>
    </source>
</evidence>
<dbReference type="GO" id="GO:0016787">
    <property type="term" value="F:hydrolase activity"/>
    <property type="evidence" value="ECO:0007669"/>
    <property type="project" value="UniProtKB-KW"/>
</dbReference>
<dbReference type="InterPro" id="IPR027806">
    <property type="entry name" value="HARBI1_dom"/>
</dbReference>
<dbReference type="PANTHER" id="PTHR22930">
    <property type="match status" value="1"/>
</dbReference>
<dbReference type="PANTHER" id="PTHR22930:SF236">
    <property type="entry name" value="PROTEIN ALP1-LIKE-RELATED"/>
    <property type="match status" value="1"/>
</dbReference>
<reference evidence="9 10" key="2">
    <citation type="journal article" date="2023" name="Mol. Biol. Evol.">
        <title>Genomics of Secondarily Temperate Adaptation in the Only Non-Antarctic Icefish.</title>
        <authorList>
            <person name="Rivera-Colon A.G."/>
            <person name="Rayamajhi N."/>
            <person name="Minhas B.F."/>
            <person name="Madrigal G."/>
            <person name="Bilyk K.T."/>
            <person name="Yoon V."/>
            <person name="Hune M."/>
            <person name="Gregory S."/>
            <person name="Cheng C.H.C."/>
            <person name="Catchen J.M."/>
        </authorList>
    </citation>
    <scope>NUCLEOTIDE SEQUENCE [LARGE SCALE GENOMIC DNA]</scope>
    <source>
        <strain evidence="9">JMC-PN-2008</strain>
    </source>
</reference>
<dbReference type="InterPro" id="IPR045249">
    <property type="entry name" value="HARBI1-like"/>
</dbReference>
<dbReference type="GO" id="GO:0005634">
    <property type="term" value="C:nucleus"/>
    <property type="evidence" value="ECO:0007669"/>
    <property type="project" value="UniProtKB-SubCell"/>
</dbReference>
<dbReference type="Proteomes" id="UP001346869">
    <property type="component" value="Unassembled WGS sequence"/>
</dbReference>
<evidence type="ECO:0000256" key="6">
    <source>
        <dbReference type="ARBA" id="ARBA00022801"/>
    </source>
</evidence>
<protein>
    <recommendedName>
        <fullName evidence="8">DDE Tnp4 domain-containing protein</fullName>
    </recommendedName>
</protein>
<comment type="similarity">
    <text evidence="3">Belongs to the HARBI1 family.</text>
</comment>
<dbReference type="Pfam" id="PF13359">
    <property type="entry name" value="DDE_Tnp_4"/>
    <property type="match status" value="1"/>
</dbReference>